<feature type="region of interest" description="Disordered" evidence="1">
    <location>
        <begin position="376"/>
        <end position="404"/>
    </location>
</feature>
<evidence type="ECO:0000313" key="2">
    <source>
        <dbReference type="EMBL" id="AEN03719.1"/>
    </source>
</evidence>
<accession>G3EI22</accession>
<proteinExistence type="predicted"/>
<organism evidence="2 3">
    <name type="scientific">Yokapox virus</name>
    <dbReference type="NCBI Taxonomy" id="1076255"/>
    <lineage>
        <taxon>Viruses</taxon>
        <taxon>Varidnaviria</taxon>
        <taxon>Bamfordvirae</taxon>
        <taxon>Nucleocytoviricota</taxon>
        <taxon>Pokkesviricetes</taxon>
        <taxon>Chitovirales</taxon>
        <taxon>Poxviridae</taxon>
        <taxon>Chordopoxvirinae</taxon>
        <taxon>Centapoxvirus</taxon>
        <taxon>Centapoxvirus yokapox</taxon>
    </lineage>
</organism>
<name>G3EI22_9POXV</name>
<gene>
    <name evidence="2" type="ORF">YKV130c</name>
</gene>
<sequence>MTTILDLWNTGDGYDFRSVDDIPPSIKLFSNMISELWTKKIEQNTCISRKYRNIIRIVIRDFMASYPKMDEDKKSPINAPMQWVTDYYIKKNSYRNAMMEYNNKYLQNLYNSITLLNINTVGEFILFNVFNLLNARNSDKTPYLYDTQITDNDDSIRETFVTTCVKIFTDQLNIINMHNNKYLFVTVPMYLWYNVSPLEVQQKLKDLKLFKNNIGLTIYGFFMYMGKISRYLTTSYKLILSYLGEKWEFGRSVSETILYGLGYTVFDNLYAYTNQYIDVYFSMRENVIGGYNFAIYYIRGNILLPINESDIPIEYRSYAIKIATSNYDDTRFAYFSNRNYLLTMDDCTKIEAIPSESTNDGHHLDKYIHRDYGNEDEQHLGNEDEQHLGNNSYDNIKPTPILKPMPRPPFPRQYDYINERSILLPIPKTNPNGTYIERMEINNKIIDILDNNLNRLGSYCCDHDSVNRLQNHIETLGQYSLILARKVNIQSLLIPWPLVKINHHSINGTIPPH</sequence>
<reference evidence="2 3" key="1">
    <citation type="journal article" date="2011" name="J. Virol.">
        <title>The genome of yoka poxvirus.</title>
        <authorList>
            <person name="Zhao G."/>
            <person name="Droit L."/>
            <person name="Tesh R.B."/>
            <person name="Popov V.L."/>
            <person name="Little N.S."/>
            <person name="Upton C."/>
            <person name="Virgin H.W."/>
            <person name="Wang D."/>
        </authorList>
    </citation>
    <scope>NUCLEOTIDE SEQUENCE [LARGE SCALE GENOMIC DNA]</scope>
    <source>
        <strain evidence="2">DakArB 4268</strain>
    </source>
</reference>
<dbReference type="EMBL" id="HQ849551">
    <property type="protein sequence ID" value="AEN03719.1"/>
    <property type="molecule type" value="Genomic_DNA"/>
</dbReference>
<evidence type="ECO:0000313" key="3">
    <source>
        <dbReference type="Proteomes" id="UP000164653"/>
    </source>
</evidence>
<dbReference type="InterPro" id="IPR009285">
    <property type="entry name" value="Poxvirus_A26L"/>
</dbReference>
<dbReference type="KEGG" id="vg:11107266"/>
<protein>
    <submittedName>
        <fullName evidence="2">p4c</fullName>
    </submittedName>
</protein>
<dbReference type="OrthoDB" id="3405at10239"/>
<dbReference type="RefSeq" id="YP_004821483.1">
    <property type="nucleotide sequence ID" value="NC_015960.1"/>
</dbReference>
<keyword evidence="3" id="KW-1185">Reference proteome</keyword>
<dbReference type="GeneID" id="11107266"/>
<feature type="compositionally biased region" description="Basic and acidic residues" evidence="1">
    <location>
        <begin position="376"/>
        <end position="387"/>
    </location>
</feature>
<dbReference type="Proteomes" id="UP000164653">
    <property type="component" value="Segment"/>
</dbReference>
<dbReference type="Pfam" id="PF06086">
    <property type="entry name" value="Pox_A30L_A26L"/>
    <property type="match status" value="1"/>
</dbReference>
<evidence type="ECO:0000256" key="1">
    <source>
        <dbReference type="SAM" id="MobiDB-lite"/>
    </source>
</evidence>